<dbReference type="NCBIfam" id="TIGR01512">
    <property type="entry name" value="ATPase-IB2_Cd"/>
    <property type="match status" value="1"/>
</dbReference>
<dbReference type="SUPFAM" id="SSF81665">
    <property type="entry name" value="Calcium ATPase, transmembrane domain M"/>
    <property type="match status" value="1"/>
</dbReference>
<keyword evidence="6 14" id="KW-0479">Metal-binding</keyword>
<feature type="domain" description="P-type ATPase A" evidence="15">
    <location>
        <begin position="140"/>
        <end position="240"/>
    </location>
</feature>
<keyword evidence="9" id="KW-0460">Magnesium</keyword>
<feature type="transmembrane region" description="Helical" evidence="14">
    <location>
        <begin position="33"/>
        <end position="49"/>
    </location>
</feature>
<dbReference type="InterPro" id="IPR001757">
    <property type="entry name" value="P_typ_ATPase"/>
</dbReference>
<evidence type="ECO:0000256" key="5">
    <source>
        <dbReference type="ARBA" id="ARBA00022692"/>
    </source>
</evidence>
<keyword evidence="11 14" id="KW-1133">Transmembrane helix</keyword>
<evidence type="ECO:0000256" key="2">
    <source>
        <dbReference type="ARBA" id="ARBA00006024"/>
    </source>
</evidence>
<proteinExistence type="inferred from homology"/>
<dbReference type="Proteomes" id="UP001595880">
    <property type="component" value="Unassembled WGS sequence"/>
</dbReference>
<evidence type="ECO:0000313" key="17">
    <source>
        <dbReference type="Proteomes" id="UP001595880"/>
    </source>
</evidence>
<dbReference type="InterPro" id="IPR059000">
    <property type="entry name" value="ATPase_P-type_domA"/>
</dbReference>
<keyword evidence="3" id="KW-0813">Transport</keyword>
<reference evidence="17" key="1">
    <citation type="journal article" date="2019" name="Int. J. Syst. Evol. Microbiol.">
        <title>The Global Catalogue of Microorganisms (GCM) 10K type strain sequencing project: providing services to taxonomists for standard genome sequencing and annotation.</title>
        <authorList>
            <consortium name="The Broad Institute Genomics Platform"/>
            <consortium name="The Broad Institute Genome Sequencing Center for Infectious Disease"/>
            <person name="Wu L."/>
            <person name="Ma J."/>
        </authorList>
    </citation>
    <scope>NUCLEOTIDE SEQUENCE [LARGE SCALE GENOMIC DNA]</scope>
    <source>
        <strain evidence="17">KACC 14058</strain>
    </source>
</reference>
<dbReference type="NCBIfam" id="TIGR01494">
    <property type="entry name" value="ATPase_P-type"/>
    <property type="match status" value="1"/>
</dbReference>
<evidence type="ECO:0000256" key="14">
    <source>
        <dbReference type="RuleBase" id="RU362081"/>
    </source>
</evidence>
<dbReference type="InterPro" id="IPR023214">
    <property type="entry name" value="HAD_sf"/>
</dbReference>
<dbReference type="InterPro" id="IPR023298">
    <property type="entry name" value="ATPase_P-typ_TM_dom_sf"/>
</dbReference>
<organism evidence="16 17">
    <name type="scientific">Gracilibacillus marinus</name>
    <dbReference type="NCBI Taxonomy" id="630535"/>
    <lineage>
        <taxon>Bacteria</taxon>
        <taxon>Bacillati</taxon>
        <taxon>Bacillota</taxon>
        <taxon>Bacilli</taxon>
        <taxon>Bacillales</taxon>
        <taxon>Bacillaceae</taxon>
        <taxon>Gracilibacillus</taxon>
    </lineage>
</organism>
<dbReference type="PANTHER" id="PTHR43079:SF1">
    <property type="entry name" value="CADMIUM_ZINC-TRANSPORTING ATPASE HMA1, CHLOROPLASTIC-RELATED"/>
    <property type="match status" value="1"/>
</dbReference>
<keyword evidence="13 14" id="KW-0472">Membrane</keyword>
<dbReference type="RefSeq" id="WP_390200205.1">
    <property type="nucleotide sequence ID" value="NZ_JBHSDV010000005.1"/>
</dbReference>
<gene>
    <name evidence="16" type="ORF">ACFOZ1_13780</name>
</gene>
<evidence type="ECO:0000256" key="10">
    <source>
        <dbReference type="ARBA" id="ARBA00022967"/>
    </source>
</evidence>
<comment type="caution">
    <text evidence="16">The sequence shown here is derived from an EMBL/GenBank/DDBJ whole genome shotgun (WGS) entry which is preliminary data.</text>
</comment>
<keyword evidence="5 14" id="KW-0812">Transmembrane</keyword>
<dbReference type="PRINTS" id="PR00119">
    <property type="entry name" value="CATATPASE"/>
</dbReference>
<dbReference type="NCBIfam" id="TIGR01511">
    <property type="entry name" value="ATPase-IB1_Cu"/>
    <property type="match status" value="1"/>
</dbReference>
<dbReference type="NCBIfam" id="TIGR01525">
    <property type="entry name" value="ATPase-IB_hvy"/>
    <property type="match status" value="1"/>
</dbReference>
<feature type="transmembrane region" description="Helical" evidence="14">
    <location>
        <begin position="596"/>
        <end position="615"/>
    </location>
</feature>
<evidence type="ECO:0000256" key="6">
    <source>
        <dbReference type="ARBA" id="ARBA00022723"/>
    </source>
</evidence>
<dbReference type="PROSITE" id="PS00154">
    <property type="entry name" value="ATPASE_E1_E2"/>
    <property type="match status" value="1"/>
</dbReference>
<dbReference type="Gene3D" id="3.40.1110.10">
    <property type="entry name" value="Calcium-transporting ATPase, cytoplasmic domain N"/>
    <property type="match status" value="1"/>
</dbReference>
<dbReference type="Gene3D" id="2.70.150.10">
    <property type="entry name" value="Calcium-transporting ATPase, cytoplasmic transduction domain A"/>
    <property type="match status" value="1"/>
</dbReference>
<evidence type="ECO:0000256" key="3">
    <source>
        <dbReference type="ARBA" id="ARBA00022448"/>
    </source>
</evidence>
<keyword evidence="17" id="KW-1185">Reference proteome</keyword>
<feature type="transmembrane region" description="Helical" evidence="14">
    <location>
        <begin position="56"/>
        <end position="72"/>
    </location>
</feature>
<evidence type="ECO:0000256" key="1">
    <source>
        <dbReference type="ARBA" id="ARBA00004141"/>
    </source>
</evidence>
<evidence type="ECO:0000256" key="13">
    <source>
        <dbReference type="ARBA" id="ARBA00023136"/>
    </source>
</evidence>
<keyword evidence="8 14" id="KW-0067">ATP-binding</keyword>
<dbReference type="SUPFAM" id="SSF81653">
    <property type="entry name" value="Calcium ATPase, transduction domain A"/>
    <property type="match status" value="1"/>
</dbReference>
<feature type="transmembrane region" description="Helical" evidence="14">
    <location>
        <begin position="260"/>
        <end position="281"/>
    </location>
</feature>
<sequence length="646" mass="70701">MSSHIKTFFSTVTSNHERHHSTFVAILLKHSELISALISGLLILVVFLSKEHLPTFLFYTLMISAFVVGGFHKAKEGIQETVSDKKLNVELLMIFAAIGACIIGYWLEGAILIFIFSLSGALETYTENKSKKELKSLMNLQPETALLVTQQGTQLVEIAALNVGDHIFVKAGEKVPVDGTIIHGSTAIDESYLTGESIPVTKGKDDAVFASTINLNGSITVVVDKLPTETLFQKIVHLVQEAQQSKSPSQAFIEKFESSYVKIVFLIVGMMMVLPPFLFGWSWQDTFYRAMILLVVASPCALVASVMPATLSAISNSAKNGILAKGGVHLENLASIQAIVFDKTGTLTNGTPIVTNQLFAEHVNKTRIIQMVYTMEKHSNHPLAKALITWCEQEYNVETLSLNNVTHVDGLGVKTMVDGEEWRIGNAIFVGKEKAEDFCQHLQNIAACSHVFVAKDEQIIAMFTLQDTIREDSRNAIHELKALGIEPIMLTGDNENTARAIANQLGIDHYKANCLPTDKVNEINKLKQKYKNIAMTGDGMNDAPALATANVGIAMGTGSEVAIETADVILIKNELSKIIRTIHLSKKMNRIIKQNIIFSIAVILTLILANFVQMLDLPLGVIGHEGSTILVILNGLRLLSKAETPV</sequence>
<evidence type="ECO:0000313" key="16">
    <source>
        <dbReference type="EMBL" id="MFC4388867.1"/>
    </source>
</evidence>
<dbReference type="CDD" id="cd07551">
    <property type="entry name" value="P-type_ATPase_HM_ZosA_PfeT-like"/>
    <property type="match status" value="1"/>
</dbReference>
<evidence type="ECO:0000256" key="9">
    <source>
        <dbReference type="ARBA" id="ARBA00022842"/>
    </source>
</evidence>
<dbReference type="SFLD" id="SFLDS00003">
    <property type="entry name" value="Haloacid_Dehalogenase"/>
    <property type="match status" value="1"/>
</dbReference>
<evidence type="ECO:0000256" key="8">
    <source>
        <dbReference type="ARBA" id="ARBA00022840"/>
    </source>
</evidence>
<name>A0ABV8VWG5_9BACI</name>
<dbReference type="Pfam" id="PF00702">
    <property type="entry name" value="Hydrolase"/>
    <property type="match status" value="1"/>
</dbReference>
<evidence type="ECO:0000256" key="7">
    <source>
        <dbReference type="ARBA" id="ARBA00022741"/>
    </source>
</evidence>
<dbReference type="InterPro" id="IPR023299">
    <property type="entry name" value="ATPase_P-typ_cyto_dom_N"/>
</dbReference>
<dbReference type="Pfam" id="PF00122">
    <property type="entry name" value="E1-E2_ATPase"/>
    <property type="match status" value="1"/>
</dbReference>
<dbReference type="InterPro" id="IPR018303">
    <property type="entry name" value="ATPase_P-typ_P_site"/>
</dbReference>
<accession>A0ABV8VWG5</accession>
<keyword evidence="7 14" id="KW-0547">Nucleotide-binding</keyword>
<dbReference type="EMBL" id="JBHSDV010000005">
    <property type="protein sequence ID" value="MFC4388867.1"/>
    <property type="molecule type" value="Genomic_DNA"/>
</dbReference>
<dbReference type="PRINTS" id="PR00941">
    <property type="entry name" value="CDATPASE"/>
</dbReference>
<dbReference type="InterPro" id="IPR044492">
    <property type="entry name" value="P_typ_ATPase_HD_dom"/>
</dbReference>
<dbReference type="InterPro" id="IPR036412">
    <property type="entry name" value="HAD-like_sf"/>
</dbReference>
<dbReference type="InterPro" id="IPR008250">
    <property type="entry name" value="ATPase_P-typ_transduc_dom_A_sf"/>
</dbReference>
<keyword evidence="10" id="KW-1278">Translocase</keyword>
<dbReference type="SUPFAM" id="SSF56784">
    <property type="entry name" value="HAD-like"/>
    <property type="match status" value="1"/>
</dbReference>
<evidence type="ECO:0000259" key="15">
    <source>
        <dbReference type="Pfam" id="PF00122"/>
    </source>
</evidence>
<dbReference type="InterPro" id="IPR027256">
    <property type="entry name" value="P-typ_ATPase_IB"/>
</dbReference>
<evidence type="ECO:0000256" key="12">
    <source>
        <dbReference type="ARBA" id="ARBA00023065"/>
    </source>
</evidence>
<keyword evidence="12" id="KW-0406">Ion transport</keyword>
<protein>
    <submittedName>
        <fullName evidence="16">Heavy metal translocating P-type ATPase</fullName>
    </submittedName>
</protein>
<evidence type="ECO:0000256" key="11">
    <source>
        <dbReference type="ARBA" id="ARBA00022989"/>
    </source>
</evidence>
<keyword evidence="4" id="KW-0597">Phosphoprotein</keyword>
<dbReference type="InterPro" id="IPR051949">
    <property type="entry name" value="Cation_Transport_ATPase"/>
</dbReference>
<comment type="subcellular location">
    <subcellularLocation>
        <location evidence="14">Cell membrane</location>
    </subcellularLocation>
    <subcellularLocation>
        <location evidence="1">Membrane</location>
        <topology evidence="1">Multi-pass membrane protein</topology>
    </subcellularLocation>
</comment>
<dbReference type="Gene3D" id="3.40.50.1000">
    <property type="entry name" value="HAD superfamily/HAD-like"/>
    <property type="match status" value="1"/>
</dbReference>
<feature type="transmembrane region" description="Helical" evidence="14">
    <location>
        <begin position="287"/>
        <end position="311"/>
    </location>
</feature>
<comment type="similarity">
    <text evidence="2 14">Belongs to the cation transport ATPase (P-type) (TC 3.A.3) family. Type IB subfamily.</text>
</comment>
<evidence type="ECO:0000256" key="4">
    <source>
        <dbReference type="ARBA" id="ARBA00022553"/>
    </source>
</evidence>
<keyword evidence="14" id="KW-1003">Cell membrane</keyword>
<dbReference type="SFLD" id="SFLDG00002">
    <property type="entry name" value="C1.7:_P-type_atpase_like"/>
    <property type="match status" value="1"/>
</dbReference>
<dbReference type="PANTHER" id="PTHR43079">
    <property type="entry name" value="PROBABLE CADMIUM/ZINC-TRANSPORTING ATPASE HMA1"/>
    <property type="match status" value="1"/>
</dbReference>
<dbReference type="SFLD" id="SFLDF00027">
    <property type="entry name" value="p-type_atpase"/>
    <property type="match status" value="1"/>
</dbReference>
<feature type="transmembrane region" description="Helical" evidence="14">
    <location>
        <begin position="92"/>
        <end position="122"/>
    </location>
</feature>